<evidence type="ECO:0000256" key="3">
    <source>
        <dbReference type="ARBA" id="ARBA00023002"/>
    </source>
</evidence>
<gene>
    <name evidence="8" type="ORF">BDP81DRAFT_381283</name>
</gene>
<protein>
    <submittedName>
        <fullName evidence="8">Cytochrome P450</fullName>
    </submittedName>
</protein>
<dbReference type="Gene3D" id="1.10.630.10">
    <property type="entry name" value="Cytochrome P450"/>
    <property type="match status" value="1"/>
</dbReference>
<evidence type="ECO:0000256" key="2">
    <source>
        <dbReference type="ARBA" id="ARBA00022723"/>
    </source>
</evidence>
<keyword evidence="7" id="KW-0472">Membrane</keyword>
<keyword evidence="5 6" id="KW-0349">Heme</keyword>
<keyword evidence="3 6" id="KW-0560">Oxidoreductase</keyword>
<keyword evidence="4 5" id="KW-0408">Iron</keyword>
<dbReference type="InterPro" id="IPR036396">
    <property type="entry name" value="Cyt_P450_sf"/>
</dbReference>
<dbReference type="GO" id="GO:0016705">
    <property type="term" value="F:oxidoreductase activity, acting on paired donors, with incorporation or reduction of molecular oxygen"/>
    <property type="evidence" value="ECO:0007669"/>
    <property type="project" value="InterPro"/>
</dbReference>
<sequence length="572" mass="64686">MSLVEPSRFYATFTAQPPGALALALVSVVLILPLLLHGPLRKKSSLPLPPSPKGYPLIGNLVDLVEYAKEGNTHHLFRRWSKQHGEIFRVSFGSQESYYLNSDKVVKAVMDKKSATTSGRPRWISSSEHMTNNWNVLLLDAAKPRWKQHRKTVNSSLTGAARADDILPYLHYESAKFLSQVANSEQTVPHEQLFRTILRYTYSVFSLQMFGMDVPENEDRVIDDIHETGVALILGTLPGVSYVDTFPLLDRLPLAFKPWERRDRERFHRDVRFCMEKVKRIREEKLKGVSQKAFLPSIVSSGDLQGFETLEEASFTALGLVLGGADTSAISTWSFLEAMLLFPDVQSKARKLILEVVGDRMPVYEDLHEIPYVRCLMKETWRWRPPVPLGHPHVTKEDIDYEGYRIPKGAELHLNAYAIGHDEKRHYDPDSFVPERYQEDTTTSIQSMNLADATKRDHFAFGSGRRACPGYHLAERSLSIAIMRILSTFEICPSADAELPLDNDKFEGGLMPGSPDERMPISLRLLDGRKEVVSKYFDDAKTSWPAFEPLVHASNGKGAFEPLSFARGSQSH</sequence>
<dbReference type="PANTHER" id="PTHR46300">
    <property type="entry name" value="P450, PUTATIVE (EUROFUNG)-RELATED-RELATED"/>
    <property type="match status" value="1"/>
</dbReference>
<evidence type="ECO:0000256" key="4">
    <source>
        <dbReference type="ARBA" id="ARBA00023004"/>
    </source>
</evidence>
<keyword evidence="9" id="KW-1185">Reference proteome</keyword>
<dbReference type="PANTHER" id="PTHR46300:SF11">
    <property type="entry name" value="OXIDOREDUCTASE, PUTATIVE-RELATED"/>
    <property type="match status" value="1"/>
</dbReference>
<dbReference type="GO" id="GO:0020037">
    <property type="term" value="F:heme binding"/>
    <property type="evidence" value="ECO:0007669"/>
    <property type="project" value="InterPro"/>
</dbReference>
<dbReference type="AlphaFoldDB" id="A0AAI9ZKS7"/>
<comment type="cofactor">
    <cofactor evidence="5">
        <name>heme</name>
        <dbReference type="ChEBI" id="CHEBI:30413"/>
    </cofactor>
</comment>
<proteinExistence type="inferred from homology"/>
<dbReference type="EMBL" id="JAHMHQ010000020">
    <property type="protein sequence ID" value="KAK1625360.1"/>
    <property type="molecule type" value="Genomic_DNA"/>
</dbReference>
<dbReference type="InterPro" id="IPR001128">
    <property type="entry name" value="Cyt_P450"/>
</dbReference>
<dbReference type="PROSITE" id="PS00086">
    <property type="entry name" value="CYTOCHROME_P450"/>
    <property type="match status" value="1"/>
</dbReference>
<dbReference type="Proteomes" id="UP001243989">
    <property type="component" value="Unassembled WGS sequence"/>
</dbReference>
<keyword evidence="6" id="KW-0503">Monooxygenase</keyword>
<keyword evidence="7" id="KW-0812">Transmembrane</keyword>
<evidence type="ECO:0000313" key="8">
    <source>
        <dbReference type="EMBL" id="KAK1625360.1"/>
    </source>
</evidence>
<dbReference type="InterPro" id="IPR017972">
    <property type="entry name" value="Cyt_P450_CS"/>
</dbReference>
<organism evidence="8 9">
    <name type="scientific">Colletotrichum phormii</name>
    <dbReference type="NCBI Taxonomy" id="359342"/>
    <lineage>
        <taxon>Eukaryota</taxon>
        <taxon>Fungi</taxon>
        <taxon>Dikarya</taxon>
        <taxon>Ascomycota</taxon>
        <taxon>Pezizomycotina</taxon>
        <taxon>Sordariomycetes</taxon>
        <taxon>Hypocreomycetidae</taxon>
        <taxon>Glomerellales</taxon>
        <taxon>Glomerellaceae</taxon>
        <taxon>Colletotrichum</taxon>
        <taxon>Colletotrichum acutatum species complex</taxon>
    </lineage>
</organism>
<reference evidence="8" key="1">
    <citation type="submission" date="2021-06" db="EMBL/GenBank/DDBJ databases">
        <title>Comparative genomics, transcriptomics and evolutionary studies reveal genomic signatures of adaptation to plant cell wall in hemibiotrophic fungi.</title>
        <authorList>
            <consortium name="DOE Joint Genome Institute"/>
            <person name="Baroncelli R."/>
            <person name="Diaz J.F."/>
            <person name="Benocci T."/>
            <person name="Peng M."/>
            <person name="Battaglia E."/>
            <person name="Haridas S."/>
            <person name="Andreopoulos W."/>
            <person name="Labutti K."/>
            <person name="Pangilinan J."/>
            <person name="Floch G.L."/>
            <person name="Makela M.R."/>
            <person name="Henrissat B."/>
            <person name="Grigoriev I.V."/>
            <person name="Crouch J.A."/>
            <person name="De Vries R.P."/>
            <person name="Sukno S.A."/>
            <person name="Thon M.R."/>
        </authorList>
    </citation>
    <scope>NUCLEOTIDE SEQUENCE</scope>
    <source>
        <strain evidence="8">CBS 102054</strain>
    </source>
</reference>
<dbReference type="Pfam" id="PF00067">
    <property type="entry name" value="p450"/>
    <property type="match status" value="1"/>
</dbReference>
<keyword evidence="2 5" id="KW-0479">Metal-binding</keyword>
<evidence type="ECO:0000256" key="5">
    <source>
        <dbReference type="PIRSR" id="PIRSR602401-1"/>
    </source>
</evidence>
<name>A0AAI9ZKS7_9PEZI</name>
<keyword evidence="7" id="KW-1133">Transmembrane helix</keyword>
<evidence type="ECO:0000256" key="6">
    <source>
        <dbReference type="RuleBase" id="RU000461"/>
    </source>
</evidence>
<dbReference type="GeneID" id="85471743"/>
<evidence type="ECO:0000256" key="1">
    <source>
        <dbReference type="ARBA" id="ARBA00010617"/>
    </source>
</evidence>
<dbReference type="GO" id="GO:0004497">
    <property type="term" value="F:monooxygenase activity"/>
    <property type="evidence" value="ECO:0007669"/>
    <property type="project" value="UniProtKB-KW"/>
</dbReference>
<evidence type="ECO:0000313" key="9">
    <source>
        <dbReference type="Proteomes" id="UP001243989"/>
    </source>
</evidence>
<dbReference type="PRINTS" id="PR00463">
    <property type="entry name" value="EP450I"/>
</dbReference>
<accession>A0AAI9ZKS7</accession>
<dbReference type="SUPFAM" id="SSF48264">
    <property type="entry name" value="Cytochrome P450"/>
    <property type="match status" value="1"/>
</dbReference>
<evidence type="ECO:0000256" key="7">
    <source>
        <dbReference type="SAM" id="Phobius"/>
    </source>
</evidence>
<dbReference type="InterPro" id="IPR002401">
    <property type="entry name" value="Cyt_P450_E_grp-I"/>
</dbReference>
<dbReference type="InterPro" id="IPR050364">
    <property type="entry name" value="Cytochrome_P450_fung"/>
</dbReference>
<feature type="binding site" description="axial binding residue" evidence="5">
    <location>
        <position position="468"/>
    </location>
    <ligand>
        <name>heme</name>
        <dbReference type="ChEBI" id="CHEBI:30413"/>
    </ligand>
    <ligandPart>
        <name>Fe</name>
        <dbReference type="ChEBI" id="CHEBI:18248"/>
    </ligandPart>
</feature>
<feature type="transmembrane region" description="Helical" evidence="7">
    <location>
        <begin position="20"/>
        <end position="36"/>
    </location>
</feature>
<comment type="caution">
    <text evidence="8">The sequence shown here is derived from an EMBL/GenBank/DDBJ whole genome shotgun (WGS) entry which is preliminary data.</text>
</comment>
<dbReference type="RefSeq" id="XP_060441355.1">
    <property type="nucleotide sequence ID" value="XM_060586881.1"/>
</dbReference>
<dbReference type="GO" id="GO:0005506">
    <property type="term" value="F:iron ion binding"/>
    <property type="evidence" value="ECO:0007669"/>
    <property type="project" value="InterPro"/>
</dbReference>
<comment type="similarity">
    <text evidence="1 6">Belongs to the cytochrome P450 family.</text>
</comment>